<dbReference type="NCBIfam" id="TIGR00589">
    <property type="entry name" value="ogt"/>
    <property type="match status" value="1"/>
</dbReference>
<dbReference type="InterPro" id="IPR036388">
    <property type="entry name" value="WH-like_DNA-bd_sf"/>
</dbReference>
<dbReference type="PANTHER" id="PTHR42942">
    <property type="entry name" value="6-O-METHYLGUANINE DNA METHYLTRANSFERASE"/>
    <property type="match status" value="1"/>
</dbReference>
<evidence type="ECO:0000256" key="1">
    <source>
        <dbReference type="ARBA" id="ARBA00022763"/>
    </source>
</evidence>
<dbReference type="Pfam" id="PF01035">
    <property type="entry name" value="DNA_binding_1"/>
    <property type="match status" value="1"/>
</dbReference>
<dbReference type="PANTHER" id="PTHR42942:SF1">
    <property type="entry name" value="ALKYLTRANSFERASE-LIKE PROTEIN 1"/>
    <property type="match status" value="1"/>
</dbReference>
<dbReference type="RefSeq" id="WP_008474662.1">
    <property type="nucleotide sequence ID" value="NZ_CAGS01000028.1"/>
</dbReference>
<dbReference type="SUPFAM" id="SSF46767">
    <property type="entry name" value="Methylated DNA-protein cysteine methyltransferase, C-terminal domain"/>
    <property type="match status" value="1"/>
</dbReference>
<reference evidence="3 4" key="1">
    <citation type="journal article" date="2012" name="ISME J.">
        <title>Nitrification expanded: discovery, physiology and genomics of a nitrite-oxidizing bacterium from the phylum Chloroflexi.</title>
        <authorList>
            <person name="Sorokin D.Y."/>
            <person name="Lucker S."/>
            <person name="Vejmelkova D."/>
            <person name="Kostrikina N.A."/>
            <person name="Kleerebezem R."/>
            <person name="Rijpstra W.I."/>
            <person name="Damste J.S."/>
            <person name="Le Paslier D."/>
            <person name="Muyzer G."/>
            <person name="Wagner M."/>
            <person name="van Loosdrecht M.C."/>
            <person name="Daims H."/>
        </authorList>
    </citation>
    <scope>NUCLEOTIDE SEQUENCE [LARGE SCALE GENOMIC DNA]</scope>
    <source>
        <strain evidence="4">none</strain>
    </source>
</reference>
<dbReference type="EMBL" id="CAGS01000028">
    <property type="protein sequence ID" value="CCF82506.1"/>
    <property type="molecule type" value="Genomic_DNA"/>
</dbReference>
<accession>I4ECU4</accession>
<keyword evidence="4" id="KW-1185">Reference proteome</keyword>
<evidence type="ECO:0000313" key="4">
    <source>
        <dbReference type="Proteomes" id="UP000004221"/>
    </source>
</evidence>
<dbReference type="GO" id="GO:0006281">
    <property type="term" value="P:DNA repair"/>
    <property type="evidence" value="ECO:0007669"/>
    <property type="project" value="InterPro"/>
</dbReference>
<evidence type="ECO:0000313" key="3">
    <source>
        <dbReference type="EMBL" id="CCF82506.1"/>
    </source>
</evidence>
<dbReference type="CDD" id="cd06445">
    <property type="entry name" value="ATase"/>
    <property type="match status" value="1"/>
</dbReference>
<evidence type="ECO:0000259" key="2">
    <source>
        <dbReference type="Pfam" id="PF01035"/>
    </source>
</evidence>
<dbReference type="InterPro" id="IPR052520">
    <property type="entry name" value="ATL_DNA_repair"/>
</dbReference>
<name>I4ECU4_9BACT</name>
<dbReference type="Proteomes" id="UP000004221">
    <property type="component" value="Unassembled WGS sequence"/>
</dbReference>
<sequence length="115" mass="13073">MEPEAAADLNEIPFVQRVFAIVRRIPHGRVTTYGRIARAVGRPRSARMVGWALHHSPPDISEVAHRVVNRNGELTGGWNWGHPAVMRELLESEGISFIDDYQVDLERHLWEPDEG</sequence>
<organism evidence="3 4">
    <name type="scientific">Nitrolancea hollandica Lb</name>
    <dbReference type="NCBI Taxonomy" id="1129897"/>
    <lineage>
        <taxon>Bacteria</taxon>
        <taxon>Pseudomonadati</taxon>
        <taxon>Thermomicrobiota</taxon>
        <taxon>Thermomicrobia</taxon>
        <taxon>Sphaerobacterales</taxon>
        <taxon>Sphaerobacterineae</taxon>
        <taxon>Sphaerobacteraceae</taxon>
        <taxon>Nitrolancea</taxon>
    </lineage>
</organism>
<dbReference type="InterPro" id="IPR036217">
    <property type="entry name" value="MethylDNA_cys_MeTrfase_DNAb"/>
</dbReference>
<dbReference type="AlphaFoldDB" id="I4ECU4"/>
<dbReference type="InterPro" id="IPR014048">
    <property type="entry name" value="MethylDNA_cys_MeTrfase_DNA-bd"/>
</dbReference>
<protein>
    <recommendedName>
        <fullName evidence="2">Methylated-DNA-[protein]-cysteine S-methyltransferase DNA binding domain-containing protein</fullName>
    </recommendedName>
</protein>
<dbReference type="GO" id="GO:0003824">
    <property type="term" value="F:catalytic activity"/>
    <property type="evidence" value="ECO:0007669"/>
    <property type="project" value="InterPro"/>
</dbReference>
<dbReference type="Gene3D" id="1.10.10.10">
    <property type="entry name" value="Winged helix-like DNA-binding domain superfamily/Winged helix DNA-binding domain"/>
    <property type="match status" value="1"/>
</dbReference>
<proteinExistence type="predicted"/>
<feature type="domain" description="Methylated-DNA-[protein]-cysteine S-methyltransferase DNA binding" evidence="2">
    <location>
        <begin position="13"/>
        <end position="95"/>
    </location>
</feature>
<comment type="caution">
    <text evidence="3">The sequence shown here is derived from an EMBL/GenBank/DDBJ whole genome shotgun (WGS) entry which is preliminary data.</text>
</comment>
<gene>
    <name evidence="3" type="ORF">NITHO_1230007</name>
</gene>
<keyword evidence="1" id="KW-0227">DNA damage</keyword>